<keyword evidence="2" id="KW-1185">Reference proteome</keyword>
<evidence type="ECO:0000313" key="2">
    <source>
        <dbReference type="Proteomes" id="UP000276133"/>
    </source>
</evidence>
<protein>
    <submittedName>
        <fullName evidence="1">Uncharacterized protein</fullName>
    </submittedName>
</protein>
<name>A0A3M7T5P5_BRAPC</name>
<dbReference type="Proteomes" id="UP000276133">
    <property type="component" value="Unassembled WGS sequence"/>
</dbReference>
<gene>
    <name evidence="1" type="ORF">BpHYR1_020692</name>
</gene>
<dbReference type="AlphaFoldDB" id="A0A3M7T5P5"/>
<comment type="caution">
    <text evidence="1">The sequence shown here is derived from an EMBL/GenBank/DDBJ whole genome shotgun (WGS) entry which is preliminary data.</text>
</comment>
<accession>A0A3M7T5P5</accession>
<evidence type="ECO:0000313" key="1">
    <source>
        <dbReference type="EMBL" id="RNA43150.1"/>
    </source>
</evidence>
<organism evidence="1 2">
    <name type="scientific">Brachionus plicatilis</name>
    <name type="common">Marine rotifer</name>
    <name type="synonym">Brachionus muelleri</name>
    <dbReference type="NCBI Taxonomy" id="10195"/>
    <lineage>
        <taxon>Eukaryota</taxon>
        <taxon>Metazoa</taxon>
        <taxon>Spiralia</taxon>
        <taxon>Gnathifera</taxon>
        <taxon>Rotifera</taxon>
        <taxon>Eurotatoria</taxon>
        <taxon>Monogononta</taxon>
        <taxon>Pseudotrocha</taxon>
        <taxon>Ploima</taxon>
        <taxon>Brachionidae</taxon>
        <taxon>Brachionus</taxon>
    </lineage>
</organism>
<sequence>MFLKTALAKALAGKKIEKLYSKNDMKRAKNAHVPYSQCRRLKKEVCFAQLEAFTCTKRKKKEKKKNKQANKQI</sequence>
<dbReference type="EMBL" id="REGN01000269">
    <property type="protein sequence ID" value="RNA43150.1"/>
    <property type="molecule type" value="Genomic_DNA"/>
</dbReference>
<reference evidence="1 2" key="1">
    <citation type="journal article" date="2018" name="Sci. Rep.">
        <title>Genomic signatures of local adaptation to the degree of environmental predictability in rotifers.</title>
        <authorList>
            <person name="Franch-Gras L."/>
            <person name="Hahn C."/>
            <person name="Garcia-Roger E.M."/>
            <person name="Carmona M.J."/>
            <person name="Serra M."/>
            <person name="Gomez A."/>
        </authorList>
    </citation>
    <scope>NUCLEOTIDE SEQUENCE [LARGE SCALE GENOMIC DNA]</scope>
    <source>
        <strain evidence="1">HYR1</strain>
    </source>
</reference>
<proteinExistence type="predicted"/>